<evidence type="ECO:0000256" key="6">
    <source>
        <dbReference type="ARBA" id="ARBA00011893"/>
    </source>
</evidence>
<evidence type="ECO:0000256" key="2">
    <source>
        <dbReference type="ARBA" id="ARBA00003968"/>
    </source>
</evidence>
<keyword evidence="10 11" id="KW-0660">Purine salvage</keyword>
<comment type="similarity">
    <text evidence="5 11">Belongs to the purine/pyrimidine phosphoribosyltransferase family.</text>
</comment>
<dbReference type="GO" id="GO:0003999">
    <property type="term" value="F:adenine phosphoribosyltransferase activity"/>
    <property type="evidence" value="ECO:0007669"/>
    <property type="project" value="UniProtKB-UniRule"/>
</dbReference>
<evidence type="ECO:0000256" key="4">
    <source>
        <dbReference type="ARBA" id="ARBA00004659"/>
    </source>
</evidence>
<evidence type="ECO:0000313" key="13">
    <source>
        <dbReference type="EMBL" id="PZP01128.1"/>
    </source>
</evidence>
<dbReference type="EC" id="2.4.2.7" evidence="6 11"/>
<comment type="pathway">
    <text evidence="4 11">Purine metabolism; AMP biosynthesis via salvage pathway; AMP from adenine: step 1/1.</text>
</comment>
<accession>A0A2W5B6U3</accession>
<dbReference type="GO" id="GO:0016208">
    <property type="term" value="F:AMP binding"/>
    <property type="evidence" value="ECO:0007669"/>
    <property type="project" value="TreeGrafter"/>
</dbReference>
<evidence type="ECO:0000259" key="12">
    <source>
        <dbReference type="Pfam" id="PF00156"/>
    </source>
</evidence>
<dbReference type="GO" id="GO:0006168">
    <property type="term" value="P:adenine salvage"/>
    <property type="evidence" value="ECO:0007669"/>
    <property type="project" value="InterPro"/>
</dbReference>
<evidence type="ECO:0000256" key="8">
    <source>
        <dbReference type="ARBA" id="ARBA00022676"/>
    </source>
</evidence>
<evidence type="ECO:0000256" key="11">
    <source>
        <dbReference type="HAMAP-Rule" id="MF_00004"/>
    </source>
</evidence>
<proteinExistence type="inferred from homology"/>
<dbReference type="UniPathway" id="UPA00588">
    <property type="reaction ID" value="UER00646"/>
</dbReference>
<dbReference type="GO" id="GO:0044209">
    <property type="term" value="P:AMP salvage"/>
    <property type="evidence" value="ECO:0007669"/>
    <property type="project" value="UniProtKB-UniRule"/>
</dbReference>
<dbReference type="InterPro" id="IPR000836">
    <property type="entry name" value="PRTase_dom"/>
</dbReference>
<keyword evidence="8 11" id="KW-0328">Glycosyltransferase</keyword>
<dbReference type="AlphaFoldDB" id="A0A2W5B6U3"/>
<dbReference type="GO" id="GO:0005737">
    <property type="term" value="C:cytoplasm"/>
    <property type="evidence" value="ECO:0007669"/>
    <property type="project" value="UniProtKB-SubCell"/>
</dbReference>
<dbReference type="GO" id="GO:0002055">
    <property type="term" value="F:adenine binding"/>
    <property type="evidence" value="ECO:0007669"/>
    <property type="project" value="TreeGrafter"/>
</dbReference>
<comment type="caution">
    <text evidence="13">The sequence shown here is derived from an EMBL/GenBank/DDBJ whole genome shotgun (WGS) entry which is preliminary data.</text>
</comment>
<dbReference type="NCBIfam" id="NF002634">
    <property type="entry name" value="PRK02304.1-3"/>
    <property type="match status" value="1"/>
</dbReference>
<dbReference type="CDD" id="cd06223">
    <property type="entry name" value="PRTases_typeI"/>
    <property type="match status" value="1"/>
</dbReference>
<dbReference type="NCBIfam" id="NF002636">
    <property type="entry name" value="PRK02304.1-5"/>
    <property type="match status" value="1"/>
</dbReference>
<organism evidence="13 14">
    <name type="scientific">Corynebacterium urealyticum</name>
    <dbReference type="NCBI Taxonomy" id="43771"/>
    <lineage>
        <taxon>Bacteria</taxon>
        <taxon>Bacillati</taxon>
        <taxon>Actinomycetota</taxon>
        <taxon>Actinomycetes</taxon>
        <taxon>Mycobacteriales</taxon>
        <taxon>Corynebacteriaceae</taxon>
        <taxon>Corynebacterium</taxon>
    </lineage>
</organism>
<dbReference type="InterPro" id="IPR050054">
    <property type="entry name" value="UPRTase/APRTase"/>
</dbReference>
<dbReference type="Proteomes" id="UP000249451">
    <property type="component" value="Unassembled WGS sequence"/>
</dbReference>
<comment type="catalytic activity">
    <reaction evidence="1 11">
        <text>AMP + diphosphate = 5-phospho-alpha-D-ribose 1-diphosphate + adenine</text>
        <dbReference type="Rhea" id="RHEA:16609"/>
        <dbReference type="ChEBI" id="CHEBI:16708"/>
        <dbReference type="ChEBI" id="CHEBI:33019"/>
        <dbReference type="ChEBI" id="CHEBI:58017"/>
        <dbReference type="ChEBI" id="CHEBI:456215"/>
        <dbReference type="EC" id="2.4.2.7"/>
    </reaction>
</comment>
<comment type="subcellular location">
    <subcellularLocation>
        <location evidence="3 11">Cytoplasm</location>
    </subcellularLocation>
</comment>
<evidence type="ECO:0000256" key="7">
    <source>
        <dbReference type="ARBA" id="ARBA00022490"/>
    </source>
</evidence>
<evidence type="ECO:0000256" key="5">
    <source>
        <dbReference type="ARBA" id="ARBA00008391"/>
    </source>
</evidence>
<dbReference type="GO" id="GO:0006166">
    <property type="term" value="P:purine ribonucleoside salvage"/>
    <property type="evidence" value="ECO:0007669"/>
    <property type="project" value="UniProtKB-KW"/>
</dbReference>
<dbReference type="Gene3D" id="3.40.50.2020">
    <property type="match status" value="1"/>
</dbReference>
<evidence type="ECO:0000256" key="9">
    <source>
        <dbReference type="ARBA" id="ARBA00022679"/>
    </source>
</evidence>
<evidence type="ECO:0000256" key="10">
    <source>
        <dbReference type="ARBA" id="ARBA00022726"/>
    </source>
</evidence>
<evidence type="ECO:0000256" key="3">
    <source>
        <dbReference type="ARBA" id="ARBA00004496"/>
    </source>
</evidence>
<dbReference type="FunFam" id="3.40.50.2020:FF:000021">
    <property type="entry name" value="Adenine phosphoribosyltransferase"/>
    <property type="match status" value="1"/>
</dbReference>
<protein>
    <recommendedName>
        <fullName evidence="6 11">Adenine phosphoribosyltransferase</fullName>
        <shortName evidence="11">APRT</shortName>
        <ecNumber evidence="6 11">2.4.2.7</ecNumber>
    </recommendedName>
</protein>
<evidence type="ECO:0000256" key="1">
    <source>
        <dbReference type="ARBA" id="ARBA00000868"/>
    </source>
</evidence>
<dbReference type="PANTHER" id="PTHR32315:SF3">
    <property type="entry name" value="ADENINE PHOSPHORIBOSYLTRANSFERASE"/>
    <property type="match status" value="1"/>
</dbReference>
<name>A0A2W5B6U3_9CORY</name>
<gene>
    <name evidence="11" type="primary">apt</name>
    <name evidence="13" type="ORF">DI609_04925</name>
</gene>
<dbReference type="PANTHER" id="PTHR32315">
    <property type="entry name" value="ADENINE PHOSPHORIBOSYLTRANSFERASE"/>
    <property type="match status" value="1"/>
</dbReference>
<keyword evidence="9 11" id="KW-0808">Transferase</keyword>
<evidence type="ECO:0000313" key="14">
    <source>
        <dbReference type="Proteomes" id="UP000249451"/>
    </source>
</evidence>
<dbReference type="Pfam" id="PF00156">
    <property type="entry name" value="Pribosyltran"/>
    <property type="match status" value="1"/>
</dbReference>
<dbReference type="SUPFAM" id="SSF53271">
    <property type="entry name" value="PRTase-like"/>
    <property type="match status" value="1"/>
</dbReference>
<dbReference type="EMBL" id="QFNY01000091">
    <property type="protein sequence ID" value="PZP01128.1"/>
    <property type="molecule type" value="Genomic_DNA"/>
</dbReference>
<sequence length="195" mass="20802">MTQASEFTLSDPRAIERQKYAQKLLADHIRIVPGFPVEGIVFEDLTPALADAESFRAVVCSLADAAREMKPDLIAGLDARGFLLGSAVAYELGLGILAVRKGGKLPPPVHQANYLLEYGTATLEIPADGLDLRGRRVLLLDDVLATGGTLQAARSLLDKAGATVCGLGVVLEVQALDGRQRFPDIPLYVVGTDHE</sequence>
<dbReference type="InterPro" id="IPR029057">
    <property type="entry name" value="PRTase-like"/>
</dbReference>
<keyword evidence="7 11" id="KW-0963">Cytoplasm</keyword>
<dbReference type="HAMAP" id="MF_00004">
    <property type="entry name" value="Aden_phosphoribosyltr"/>
    <property type="match status" value="1"/>
</dbReference>
<dbReference type="InterPro" id="IPR005764">
    <property type="entry name" value="Ade_phspho_trans"/>
</dbReference>
<reference evidence="13 14" key="1">
    <citation type="submission" date="2017-11" db="EMBL/GenBank/DDBJ databases">
        <title>Infants hospitalized years apart are colonized by the same room-sourced microbial strains.</title>
        <authorList>
            <person name="Brooks B."/>
            <person name="Olm M.R."/>
            <person name="Firek B.A."/>
            <person name="Baker R."/>
            <person name="Thomas B.C."/>
            <person name="Morowitz M.J."/>
            <person name="Banfield J.F."/>
        </authorList>
    </citation>
    <scope>NUCLEOTIDE SEQUENCE [LARGE SCALE GENOMIC DNA]</scope>
    <source>
        <strain evidence="13">S2_012_000_R3_87</strain>
    </source>
</reference>
<comment type="subunit">
    <text evidence="11">Homodimer.</text>
</comment>
<comment type="function">
    <text evidence="2 11">Catalyzes a salvage reaction resulting in the formation of AMP, that is energically less costly than de novo synthesis.</text>
</comment>
<feature type="domain" description="Phosphoribosyltransferase" evidence="12">
    <location>
        <begin position="69"/>
        <end position="182"/>
    </location>
</feature>